<name>A0A4U8Z0B9_METTU</name>
<gene>
    <name evidence="1" type="ORF">MTUNDRAET4_1657</name>
</gene>
<dbReference type="InterPro" id="IPR009297">
    <property type="entry name" value="DUF952"/>
</dbReference>
<accession>A0A4U8Z0B9</accession>
<proteinExistence type="predicted"/>
<evidence type="ECO:0000313" key="1">
    <source>
        <dbReference type="EMBL" id="VFU08550.1"/>
    </source>
</evidence>
<dbReference type="PANTHER" id="PTHR34129:SF1">
    <property type="entry name" value="DUF952 DOMAIN-CONTAINING PROTEIN"/>
    <property type="match status" value="1"/>
</dbReference>
<dbReference type="EMBL" id="LR536450">
    <property type="protein sequence ID" value="VFU08550.1"/>
    <property type="molecule type" value="Genomic_DNA"/>
</dbReference>
<dbReference type="Gene3D" id="3.20.170.20">
    <property type="entry name" value="Protein of unknown function DUF952"/>
    <property type="match status" value="1"/>
</dbReference>
<protein>
    <submittedName>
        <fullName evidence="1">Dihydroorotate dehydrogenase (Modular protein)</fullName>
    </submittedName>
</protein>
<organism evidence="1 2">
    <name type="scientific">Methylocella tundrae</name>
    <dbReference type="NCBI Taxonomy" id="227605"/>
    <lineage>
        <taxon>Bacteria</taxon>
        <taxon>Pseudomonadati</taxon>
        <taxon>Pseudomonadota</taxon>
        <taxon>Alphaproteobacteria</taxon>
        <taxon>Hyphomicrobiales</taxon>
        <taxon>Beijerinckiaceae</taxon>
        <taxon>Methylocella</taxon>
    </lineage>
</organism>
<dbReference type="Pfam" id="PF06108">
    <property type="entry name" value="DUF952"/>
    <property type="match status" value="1"/>
</dbReference>
<sequence>MAPSCSSTPTLWRKDKAFPGARPILLRAQPCADESSDMELIYKIAPAALWRQAQDRGRFDGAPVDLEDGFIHFSTAEQAEETALKHFGGRFDLVLIAVDAKRLGDGLRFEPSRGGALFPHLYAPLPLDAVVSVKALPPRPGGGHDFSGLLEKPVR</sequence>
<evidence type="ECO:0000313" key="2">
    <source>
        <dbReference type="Proteomes" id="UP000294360"/>
    </source>
</evidence>
<reference evidence="1 2" key="1">
    <citation type="submission" date="2019-03" db="EMBL/GenBank/DDBJ databases">
        <authorList>
            <person name="Kox A.R. M."/>
        </authorList>
    </citation>
    <scope>NUCLEOTIDE SEQUENCE [LARGE SCALE GENOMIC DNA]</scope>
    <source>
        <strain evidence="1">MTUNDRAET4 annotated genome</strain>
    </source>
</reference>
<dbReference type="Proteomes" id="UP000294360">
    <property type="component" value="Chromosome"/>
</dbReference>
<dbReference type="SUPFAM" id="SSF56399">
    <property type="entry name" value="ADP-ribosylation"/>
    <property type="match status" value="1"/>
</dbReference>
<dbReference type="PANTHER" id="PTHR34129">
    <property type="entry name" value="BLR1139 PROTEIN"/>
    <property type="match status" value="1"/>
</dbReference>
<dbReference type="AlphaFoldDB" id="A0A4U8Z0B9"/>
<dbReference type="KEGG" id="mtun:MTUNDRAET4_1657"/>